<evidence type="ECO:0000256" key="1">
    <source>
        <dbReference type="SAM" id="MobiDB-lite"/>
    </source>
</evidence>
<feature type="region of interest" description="Disordered" evidence="1">
    <location>
        <begin position="111"/>
        <end position="154"/>
    </location>
</feature>
<comment type="caution">
    <text evidence="2">The sequence shown here is derived from an EMBL/GenBank/DDBJ whole genome shotgun (WGS) entry which is preliminary data.</text>
</comment>
<keyword evidence="3" id="KW-1185">Reference proteome</keyword>
<gene>
    <name evidence="2" type="ORF">OBRU01_25978</name>
</gene>
<proteinExistence type="predicted"/>
<dbReference type="AlphaFoldDB" id="A0A0L7K3Y9"/>
<dbReference type="Proteomes" id="UP000037510">
    <property type="component" value="Unassembled WGS sequence"/>
</dbReference>
<accession>A0A0L7K3Y9</accession>
<organism evidence="2 3">
    <name type="scientific">Operophtera brumata</name>
    <name type="common">Winter moth</name>
    <name type="synonym">Phalaena brumata</name>
    <dbReference type="NCBI Taxonomy" id="104452"/>
    <lineage>
        <taxon>Eukaryota</taxon>
        <taxon>Metazoa</taxon>
        <taxon>Ecdysozoa</taxon>
        <taxon>Arthropoda</taxon>
        <taxon>Hexapoda</taxon>
        <taxon>Insecta</taxon>
        <taxon>Pterygota</taxon>
        <taxon>Neoptera</taxon>
        <taxon>Endopterygota</taxon>
        <taxon>Lepidoptera</taxon>
        <taxon>Glossata</taxon>
        <taxon>Ditrysia</taxon>
        <taxon>Geometroidea</taxon>
        <taxon>Geometridae</taxon>
        <taxon>Larentiinae</taxon>
        <taxon>Operophtera</taxon>
    </lineage>
</organism>
<protein>
    <submittedName>
        <fullName evidence="2">Uncharacterized protein</fullName>
    </submittedName>
</protein>
<evidence type="ECO:0000313" key="3">
    <source>
        <dbReference type="Proteomes" id="UP000037510"/>
    </source>
</evidence>
<sequence length="293" mass="32415">MAQKALETAVRDLQKVVGELVNKIGLLESKIDDQSVIIKKQEQSMISLRIAVEGKPDPVQVKPSVADVQAPPALQRPVRQARLNAAAKLVSGHAAAAKKIAAGLQCAPLRLTTPKTPETSRIETKPTPPQNIQGNEEGSKPARTTEPTDASDQGKVDTALIHNVAGKDPDQWHVVSRQRRKNPQRPITVGIGKENDDLQAVERMKYIQAWSFRPDTTTEKVMDFLNAIKQSDYTVEKRQIKSERHASFLIGVPESTYDEVTSPTAWPPRVCFVPWFPARPRREWGSERADSGA</sequence>
<evidence type="ECO:0000313" key="2">
    <source>
        <dbReference type="EMBL" id="KOB52556.1"/>
    </source>
</evidence>
<name>A0A0L7K3Y9_OPEBR</name>
<reference evidence="2 3" key="1">
    <citation type="journal article" date="2015" name="Genome Biol. Evol.">
        <title>The genome of winter moth (Operophtera brumata) provides a genomic perspective on sexual dimorphism and phenology.</title>
        <authorList>
            <person name="Derks M.F."/>
            <person name="Smit S."/>
            <person name="Salis L."/>
            <person name="Schijlen E."/>
            <person name="Bossers A."/>
            <person name="Mateman C."/>
            <person name="Pijl A.S."/>
            <person name="de Ridder D."/>
            <person name="Groenen M.A."/>
            <person name="Visser M.E."/>
            <person name="Megens H.J."/>
        </authorList>
    </citation>
    <scope>NUCLEOTIDE SEQUENCE [LARGE SCALE GENOMIC DNA]</scope>
    <source>
        <strain evidence="2">WM2013NL</strain>
        <tissue evidence="2">Head and thorax</tissue>
    </source>
</reference>
<dbReference type="EMBL" id="JTDY01011796">
    <property type="protein sequence ID" value="KOB52556.1"/>
    <property type="molecule type" value="Genomic_DNA"/>
</dbReference>